<dbReference type="SUPFAM" id="SSF55811">
    <property type="entry name" value="Nudix"/>
    <property type="match status" value="1"/>
</dbReference>
<keyword evidence="2" id="KW-0378">Hydrolase</keyword>
<dbReference type="RefSeq" id="WP_116687230.1">
    <property type="nucleotide sequence ID" value="NZ_CAWNYD010000004.1"/>
</dbReference>
<keyword evidence="3" id="KW-1185">Reference proteome</keyword>
<dbReference type="InterPro" id="IPR015797">
    <property type="entry name" value="NUDIX_hydrolase-like_dom_sf"/>
</dbReference>
<proteinExistence type="predicted"/>
<feature type="domain" description="Nudix hydrolase" evidence="1">
    <location>
        <begin position="48"/>
        <end position="185"/>
    </location>
</feature>
<dbReference type="PROSITE" id="PS51462">
    <property type="entry name" value="NUDIX"/>
    <property type="match status" value="1"/>
</dbReference>
<evidence type="ECO:0000313" key="2">
    <source>
        <dbReference type="EMBL" id="PVZ68845.1"/>
    </source>
</evidence>
<dbReference type="InterPro" id="IPR000086">
    <property type="entry name" value="NUDIX_hydrolase_dom"/>
</dbReference>
<organism evidence="2 3">
    <name type="scientific">Pelagibaculum spongiae</name>
    <dbReference type="NCBI Taxonomy" id="2080658"/>
    <lineage>
        <taxon>Bacteria</taxon>
        <taxon>Pseudomonadati</taxon>
        <taxon>Pseudomonadota</taxon>
        <taxon>Gammaproteobacteria</taxon>
        <taxon>Oceanospirillales</taxon>
        <taxon>Pelagibaculum</taxon>
    </lineage>
</organism>
<dbReference type="EMBL" id="QDDL01000004">
    <property type="protein sequence ID" value="PVZ68845.1"/>
    <property type="molecule type" value="Genomic_DNA"/>
</dbReference>
<dbReference type="Gene3D" id="3.90.79.10">
    <property type="entry name" value="Nucleoside Triphosphate Pyrophosphohydrolase"/>
    <property type="match status" value="1"/>
</dbReference>
<dbReference type="GO" id="GO:0016787">
    <property type="term" value="F:hydrolase activity"/>
    <property type="evidence" value="ECO:0007669"/>
    <property type="project" value="UniProtKB-KW"/>
</dbReference>
<gene>
    <name evidence="2" type="ORF">DC094_11355</name>
</gene>
<dbReference type="CDD" id="cd03674">
    <property type="entry name" value="NUDIX_Hydrolase"/>
    <property type="match status" value="1"/>
</dbReference>
<dbReference type="AlphaFoldDB" id="A0A2V1GT47"/>
<accession>A0A2V1GT47</accession>
<comment type="caution">
    <text evidence="2">The sequence shown here is derived from an EMBL/GenBank/DDBJ whole genome shotgun (WGS) entry which is preliminary data.</text>
</comment>
<dbReference type="Pfam" id="PF00293">
    <property type="entry name" value="NUDIX"/>
    <property type="match status" value="1"/>
</dbReference>
<evidence type="ECO:0000259" key="1">
    <source>
        <dbReference type="PROSITE" id="PS51462"/>
    </source>
</evidence>
<name>A0A2V1GT47_9GAMM</name>
<dbReference type="OrthoDB" id="129709at2"/>
<sequence>MLNQQAILRQLSEYQPFDDVEAAHHAKLSDFVANASNDLQLTSRENPIGHLTASAWVLDPSGDKALLTHHRKLEMWLQLGGHVDDDNELSIAALREAVEESGIEQIKLLNDQIFDIDVHLIPERNKNGVHEPAHYHFDVRYLMKAATTVFAVSEESLNLEWVELDANDPRLAEDSINRMVLKTAGRMLLD</sequence>
<reference evidence="2 3" key="1">
    <citation type="submission" date="2018-04" db="EMBL/GenBank/DDBJ databases">
        <title>Thalassorhabdus spongiae gen. nov., sp. nov., isolated from a marine sponge in South-West Iceland.</title>
        <authorList>
            <person name="Knobloch S."/>
            <person name="Daussin A."/>
            <person name="Johannsson R."/>
            <person name="Marteinsson V.T."/>
        </authorList>
    </citation>
    <scope>NUCLEOTIDE SEQUENCE [LARGE SCALE GENOMIC DNA]</scope>
    <source>
        <strain evidence="2 3">Hp12</strain>
    </source>
</reference>
<dbReference type="Proteomes" id="UP000244906">
    <property type="component" value="Unassembled WGS sequence"/>
</dbReference>
<evidence type="ECO:0000313" key="3">
    <source>
        <dbReference type="Proteomes" id="UP000244906"/>
    </source>
</evidence>
<protein>
    <submittedName>
        <fullName evidence="2">NUDIX hydrolase</fullName>
    </submittedName>
</protein>